<name>A0A7S2XG71_9EUKA</name>
<dbReference type="GO" id="GO:0016787">
    <property type="term" value="F:hydrolase activity"/>
    <property type="evidence" value="ECO:0007669"/>
    <property type="project" value="InterPro"/>
</dbReference>
<dbReference type="InterPro" id="IPR029058">
    <property type="entry name" value="AB_hydrolase_fold"/>
</dbReference>
<dbReference type="Gene3D" id="3.40.50.1820">
    <property type="entry name" value="alpha/beta hydrolase"/>
    <property type="match status" value="1"/>
</dbReference>
<proteinExistence type="predicted"/>
<gene>
    <name evidence="2" type="ORF">LSP00402_LOCUS20660</name>
</gene>
<dbReference type="Pfam" id="PF07859">
    <property type="entry name" value="Abhydrolase_3"/>
    <property type="match status" value="1"/>
</dbReference>
<dbReference type="AlphaFoldDB" id="A0A7S2XG71"/>
<dbReference type="SUPFAM" id="SSF53474">
    <property type="entry name" value="alpha/beta-Hydrolases"/>
    <property type="match status" value="1"/>
</dbReference>
<evidence type="ECO:0000259" key="1">
    <source>
        <dbReference type="Pfam" id="PF07859"/>
    </source>
</evidence>
<sequence length="101" mass="10977">MESSARVYTKEGESWENPMAWPSLATENDVKGFPPTLISVNEFDPLKDEGLAFYRLLLNAGGKAQAKIICGTTHAADTMTELVPEIVRSTQSAIVAYADSL</sequence>
<dbReference type="EMBL" id="HBHP01033563">
    <property type="protein sequence ID" value="CAD9776646.1"/>
    <property type="molecule type" value="Transcribed_RNA"/>
</dbReference>
<feature type="domain" description="Alpha/beta hydrolase fold-3" evidence="1">
    <location>
        <begin position="2"/>
        <end position="75"/>
    </location>
</feature>
<organism evidence="2">
    <name type="scientific">Lotharella oceanica</name>
    <dbReference type="NCBI Taxonomy" id="641309"/>
    <lineage>
        <taxon>Eukaryota</taxon>
        <taxon>Sar</taxon>
        <taxon>Rhizaria</taxon>
        <taxon>Cercozoa</taxon>
        <taxon>Chlorarachniophyceae</taxon>
        <taxon>Lotharella</taxon>
    </lineage>
</organism>
<dbReference type="InterPro" id="IPR013094">
    <property type="entry name" value="AB_hydrolase_3"/>
</dbReference>
<reference evidence="2" key="1">
    <citation type="submission" date="2021-01" db="EMBL/GenBank/DDBJ databases">
        <authorList>
            <person name="Corre E."/>
            <person name="Pelletier E."/>
            <person name="Niang G."/>
            <person name="Scheremetjew M."/>
            <person name="Finn R."/>
            <person name="Kale V."/>
            <person name="Holt S."/>
            <person name="Cochrane G."/>
            <person name="Meng A."/>
            <person name="Brown T."/>
            <person name="Cohen L."/>
        </authorList>
    </citation>
    <scope>NUCLEOTIDE SEQUENCE</scope>
    <source>
        <strain evidence="2">CCMP622</strain>
    </source>
</reference>
<accession>A0A7S2XG71</accession>
<protein>
    <recommendedName>
        <fullName evidence="1">Alpha/beta hydrolase fold-3 domain-containing protein</fullName>
    </recommendedName>
</protein>
<evidence type="ECO:0000313" key="2">
    <source>
        <dbReference type="EMBL" id="CAD9776646.1"/>
    </source>
</evidence>